<gene>
    <name evidence="1" type="ORF">SDC9_203936</name>
</gene>
<name>A0A645IZB5_9ZZZZ</name>
<organism evidence="1">
    <name type="scientific">bioreactor metagenome</name>
    <dbReference type="NCBI Taxonomy" id="1076179"/>
    <lineage>
        <taxon>unclassified sequences</taxon>
        <taxon>metagenomes</taxon>
        <taxon>ecological metagenomes</taxon>
    </lineage>
</organism>
<dbReference type="AlphaFoldDB" id="A0A645IZB5"/>
<evidence type="ECO:0000313" key="1">
    <source>
        <dbReference type="EMBL" id="MPN56250.1"/>
    </source>
</evidence>
<proteinExistence type="predicted"/>
<comment type="caution">
    <text evidence="1">The sequence shown here is derived from an EMBL/GenBank/DDBJ whole genome shotgun (WGS) entry which is preliminary data.</text>
</comment>
<sequence length="36" mass="3793">MVVGIVHQEGIVAEVEVDFGIRHVAVAGEQGGDDFL</sequence>
<dbReference type="EMBL" id="VSSQ01126376">
    <property type="protein sequence ID" value="MPN56250.1"/>
    <property type="molecule type" value="Genomic_DNA"/>
</dbReference>
<reference evidence="1" key="1">
    <citation type="submission" date="2019-08" db="EMBL/GenBank/DDBJ databases">
        <authorList>
            <person name="Kucharzyk K."/>
            <person name="Murdoch R.W."/>
            <person name="Higgins S."/>
            <person name="Loffler F."/>
        </authorList>
    </citation>
    <scope>NUCLEOTIDE SEQUENCE</scope>
</reference>
<accession>A0A645IZB5</accession>
<protein>
    <submittedName>
        <fullName evidence="1">Uncharacterized protein</fullName>
    </submittedName>
</protein>